<feature type="non-terminal residue" evidence="2">
    <location>
        <position position="1"/>
    </location>
</feature>
<feature type="compositionally biased region" description="Polar residues" evidence="1">
    <location>
        <begin position="1"/>
        <end position="15"/>
    </location>
</feature>
<dbReference type="HOGENOM" id="CLU_2966464_0_0_6"/>
<feature type="region of interest" description="Disordered" evidence="1">
    <location>
        <begin position="1"/>
        <end position="26"/>
    </location>
</feature>
<keyword evidence="3" id="KW-1185">Reference proteome</keyword>
<dbReference type="Proteomes" id="UP000005512">
    <property type="component" value="Unassembled WGS sequence"/>
</dbReference>
<protein>
    <submittedName>
        <fullName evidence="2">Uncharacterized protein</fullName>
    </submittedName>
</protein>
<proteinExistence type="predicted"/>
<name>D1P847_9GAMM</name>
<comment type="caution">
    <text evidence="2">The sequence shown here is derived from an EMBL/GenBank/DDBJ whole genome shotgun (WGS) entry which is preliminary data.</text>
</comment>
<sequence length="58" mass="6667">TNGQLPRKALQSTLLDRTEETRQSWKPKGLNKISLTITNSRNGNVLFGQPIRWRLVHP</sequence>
<dbReference type="EMBL" id="ABXV02000077">
    <property type="protein sequence ID" value="EFB70429.1"/>
    <property type="molecule type" value="Genomic_DNA"/>
</dbReference>
<accession>D1P847</accession>
<gene>
    <name evidence="2" type="ORF">PROVRUST_08428</name>
</gene>
<evidence type="ECO:0000313" key="3">
    <source>
        <dbReference type="Proteomes" id="UP000005512"/>
    </source>
</evidence>
<dbReference type="AlphaFoldDB" id="D1P847"/>
<reference evidence="2" key="1">
    <citation type="submission" date="2009-12" db="EMBL/GenBank/DDBJ databases">
        <authorList>
            <person name="Weinstock G."/>
            <person name="Sodergren E."/>
            <person name="Clifton S."/>
            <person name="Fulton L."/>
            <person name="Fulton B."/>
            <person name="Courtney L."/>
            <person name="Fronick C."/>
            <person name="Harrison M."/>
            <person name="Strong C."/>
            <person name="Farmer C."/>
            <person name="Delahaunty K."/>
            <person name="Markovic C."/>
            <person name="Hall O."/>
            <person name="Minx P."/>
            <person name="Tomlinson C."/>
            <person name="Mitreva M."/>
            <person name="Nelson J."/>
            <person name="Hou S."/>
            <person name="Wollam A."/>
            <person name="Pepin K.H."/>
            <person name="Johnson M."/>
            <person name="Bhonagiri V."/>
            <person name="Nash W.E."/>
            <person name="Warren W."/>
            <person name="Chinwalla A."/>
            <person name="Mardis E.R."/>
            <person name="Wilson R.K."/>
        </authorList>
    </citation>
    <scope>NUCLEOTIDE SEQUENCE [LARGE SCALE GENOMIC DNA]</scope>
    <source>
        <strain evidence="2">DSM 4541</strain>
    </source>
</reference>
<evidence type="ECO:0000313" key="2">
    <source>
        <dbReference type="EMBL" id="EFB70429.1"/>
    </source>
</evidence>
<evidence type="ECO:0000256" key="1">
    <source>
        <dbReference type="SAM" id="MobiDB-lite"/>
    </source>
</evidence>
<organism evidence="2 3">
    <name type="scientific">Providencia rustigianii DSM 4541</name>
    <dbReference type="NCBI Taxonomy" id="500637"/>
    <lineage>
        <taxon>Bacteria</taxon>
        <taxon>Pseudomonadati</taxon>
        <taxon>Pseudomonadota</taxon>
        <taxon>Gammaproteobacteria</taxon>
        <taxon>Enterobacterales</taxon>
        <taxon>Morganellaceae</taxon>
        <taxon>Providencia</taxon>
    </lineage>
</organism>